<evidence type="ECO:0000313" key="3">
    <source>
        <dbReference type="Proteomes" id="UP000176558"/>
    </source>
</evidence>
<evidence type="ECO:0008006" key="4">
    <source>
        <dbReference type="Google" id="ProtNLM"/>
    </source>
</evidence>
<feature type="transmembrane region" description="Helical" evidence="1">
    <location>
        <begin position="107"/>
        <end position="126"/>
    </location>
</feature>
<feature type="transmembrane region" description="Helical" evidence="1">
    <location>
        <begin position="146"/>
        <end position="166"/>
    </location>
</feature>
<dbReference type="EMBL" id="MHWT01000004">
    <property type="protein sequence ID" value="OHB13106.1"/>
    <property type="molecule type" value="Genomic_DNA"/>
</dbReference>
<feature type="transmembrane region" description="Helical" evidence="1">
    <location>
        <begin position="72"/>
        <end position="95"/>
    </location>
</feature>
<protein>
    <recommendedName>
        <fullName evidence="4">Protease PrsW</fullName>
    </recommendedName>
</protein>
<name>A0A1G2UUS6_9BACT</name>
<keyword evidence="1" id="KW-1133">Transmembrane helix</keyword>
<proteinExistence type="predicted"/>
<sequence>MLVTFIQTYPFILAFLLGLIPAMVWLWFWLKEDTHPEPHKMLTLSFVGGMIAVLFVLPLQKIVYNYFSGDEFISFSLWASTEEVVKFVFIYFIALRNKAADEPVDDMIYLIVGALGFVTLENTLFLMDPIREGNAMGAIINGNLRFIGASLLHIMSSGTIGIFMGLSFYKPVLERRIYTFIGIIVAIVLHTAFNLFILNGTPENIFFVFGMVWLSVIVLLLLFEKVKHIRKTREYLKQVTN</sequence>
<keyword evidence="1" id="KW-0472">Membrane</keyword>
<gene>
    <name evidence="2" type="ORF">A3G99_01700</name>
</gene>
<organism evidence="2 3">
    <name type="scientific">Candidatus Zambryskibacteria bacterium RIFCSPLOWO2_12_FULL_39_23</name>
    <dbReference type="NCBI Taxonomy" id="1802776"/>
    <lineage>
        <taxon>Bacteria</taxon>
        <taxon>Candidatus Zambryskiibacteriota</taxon>
    </lineage>
</organism>
<feature type="transmembrane region" description="Helical" evidence="1">
    <location>
        <begin position="6"/>
        <end position="30"/>
    </location>
</feature>
<comment type="caution">
    <text evidence="2">The sequence shown here is derived from an EMBL/GenBank/DDBJ whole genome shotgun (WGS) entry which is preliminary data.</text>
</comment>
<dbReference type="GO" id="GO:0008233">
    <property type="term" value="F:peptidase activity"/>
    <property type="evidence" value="ECO:0007669"/>
    <property type="project" value="InterPro"/>
</dbReference>
<feature type="transmembrane region" description="Helical" evidence="1">
    <location>
        <begin position="42"/>
        <end position="60"/>
    </location>
</feature>
<dbReference type="PANTHER" id="PTHR36844:SF1">
    <property type="entry name" value="PROTEASE PRSW"/>
    <property type="match status" value="1"/>
</dbReference>
<dbReference type="InterPro" id="IPR026898">
    <property type="entry name" value="PrsW"/>
</dbReference>
<dbReference type="Proteomes" id="UP000176558">
    <property type="component" value="Unassembled WGS sequence"/>
</dbReference>
<evidence type="ECO:0000256" key="1">
    <source>
        <dbReference type="SAM" id="Phobius"/>
    </source>
</evidence>
<dbReference type="Pfam" id="PF13367">
    <property type="entry name" value="PrsW-protease"/>
    <property type="match status" value="1"/>
</dbReference>
<dbReference type="PANTHER" id="PTHR36844">
    <property type="entry name" value="PROTEASE PRSW"/>
    <property type="match status" value="1"/>
</dbReference>
<feature type="transmembrane region" description="Helical" evidence="1">
    <location>
        <begin position="204"/>
        <end position="223"/>
    </location>
</feature>
<evidence type="ECO:0000313" key="2">
    <source>
        <dbReference type="EMBL" id="OHB13106.1"/>
    </source>
</evidence>
<dbReference type="AlphaFoldDB" id="A0A1G2UUS6"/>
<reference evidence="2 3" key="1">
    <citation type="journal article" date="2016" name="Nat. Commun.">
        <title>Thousands of microbial genomes shed light on interconnected biogeochemical processes in an aquifer system.</title>
        <authorList>
            <person name="Anantharaman K."/>
            <person name="Brown C.T."/>
            <person name="Hug L.A."/>
            <person name="Sharon I."/>
            <person name="Castelle C.J."/>
            <person name="Probst A.J."/>
            <person name="Thomas B.C."/>
            <person name="Singh A."/>
            <person name="Wilkins M.J."/>
            <person name="Karaoz U."/>
            <person name="Brodie E.L."/>
            <person name="Williams K.H."/>
            <person name="Hubbard S.S."/>
            <person name="Banfield J.F."/>
        </authorList>
    </citation>
    <scope>NUCLEOTIDE SEQUENCE [LARGE SCALE GENOMIC DNA]</scope>
</reference>
<feature type="transmembrane region" description="Helical" evidence="1">
    <location>
        <begin position="178"/>
        <end position="198"/>
    </location>
</feature>
<keyword evidence="1" id="KW-0812">Transmembrane</keyword>
<accession>A0A1G2UUS6</accession>